<dbReference type="RefSeq" id="WP_007622340.1">
    <property type="nucleotide sequence ID" value="NZ_BAEO01000052.1"/>
</dbReference>
<dbReference type="EMBL" id="BAEO01000052">
    <property type="protein sequence ID" value="GAC20426.1"/>
    <property type="molecule type" value="Genomic_DNA"/>
</dbReference>
<keyword evidence="2" id="KW-1003">Cell membrane</keyword>
<dbReference type="GO" id="GO:0022857">
    <property type="term" value="F:transmembrane transporter activity"/>
    <property type="evidence" value="ECO:0007669"/>
    <property type="project" value="TreeGrafter"/>
</dbReference>
<evidence type="ECO:0000256" key="7">
    <source>
        <dbReference type="SAM" id="Phobius"/>
    </source>
</evidence>
<comment type="caution">
    <text evidence="9">The sequence shown here is derived from an EMBL/GenBank/DDBJ whole genome shotgun (WGS) entry which is preliminary data.</text>
</comment>
<keyword evidence="3 7" id="KW-0812">Transmembrane</keyword>
<dbReference type="Pfam" id="PF02687">
    <property type="entry name" value="FtsX"/>
    <property type="match status" value="1"/>
</dbReference>
<dbReference type="InterPro" id="IPR003838">
    <property type="entry name" value="ABC3_permease_C"/>
</dbReference>
<evidence type="ECO:0000256" key="3">
    <source>
        <dbReference type="ARBA" id="ARBA00022692"/>
    </source>
</evidence>
<feature type="domain" description="ABC3 transporter permease C-terminal" evidence="8">
    <location>
        <begin position="297"/>
        <end position="408"/>
    </location>
</feature>
<feature type="transmembrane region" description="Helical" evidence="7">
    <location>
        <begin position="379"/>
        <end position="400"/>
    </location>
</feature>
<organism evidence="9 10">
    <name type="scientific">Paraglaciecola arctica BSs20135</name>
    <dbReference type="NCBI Taxonomy" id="493475"/>
    <lineage>
        <taxon>Bacteria</taxon>
        <taxon>Pseudomonadati</taxon>
        <taxon>Pseudomonadota</taxon>
        <taxon>Gammaproteobacteria</taxon>
        <taxon>Alteromonadales</taxon>
        <taxon>Alteromonadaceae</taxon>
        <taxon>Paraglaciecola</taxon>
    </lineage>
</organism>
<dbReference type="InterPro" id="IPR050250">
    <property type="entry name" value="Macrolide_Exporter_MacB"/>
</dbReference>
<evidence type="ECO:0000256" key="2">
    <source>
        <dbReference type="ARBA" id="ARBA00022475"/>
    </source>
</evidence>
<dbReference type="AlphaFoldDB" id="K6Y915"/>
<evidence type="ECO:0000313" key="10">
    <source>
        <dbReference type="Proteomes" id="UP000006327"/>
    </source>
</evidence>
<feature type="transmembrane region" description="Helical" evidence="7">
    <location>
        <begin position="26"/>
        <end position="50"/>
    </location>
</feature>
<evidence type="ECO:0000259" key="8">
    <source>
        <dbReference type="Pfam" id="PF02687"/>
    </source>
</evidence>
<dbReference type="PANTHER" id="PTHR30572:SF4">
    <property type="entry name" value="ABC TRANSPORTER PERMEASE YTRF"/>
    <property type="match status" value="1"/>
</dbReference>
<sequence>MSNTQTSPAINWEIGPIFRAMLRNKVGAILIALQIAVTMTIIVNSVYIIVERNKEMQRNSGIDNENSFFLTSIGFAENFNVPVTVAEDMNTLRALPGIVDAIQINAVPNSGSGWSMGLKTQSGAEYDAVGTAVYMVDEHGINALDLEIIAGENFAPTDIGLRVVGQVDWPNKTILTKAMAENLFPDIPYQSVVGKTVYINDIDPMIVVGIIDKLQAPWVGWNNLENAMLSPERMDFKGSRYFIRTEPGQRDRVMKQVEELLANSNKGRLIKGMRSVEEARERSYRGHTAMIKILTTVMIILTIVTALGIVGLASFSVNQRKKQIGTRRALGASQSAIVRYFMLENFLISSIGVILGAVLTVGLNIILVNTFGLDRIDWFYIPIGMLVLWLVGQGAVFGPARKAANIPPALATRTV</sequence>
<name>K6Y915_9ALTE</name>
<protein>
    <submittedName>
        <fullName evidence="9">ABC transporter permease</fullName>
    </submittedName>
</protein>
<gene>
    <name evidence="9" type="ORF">GARC_3471</name>
</gene>
<evidence type="ECO:0000256" key="4">
    <source>
        <dbReference type="ARBA" id="ARBA00022989"/>
    </source>
</evidence>
<feature type="transmembrane region" description="Helical" evidence="7">
    <location>
        <begin position="289"/>
        <end position="313"/>
    </location>
</feature>
<dbReference type="GO" id="GO:0005886">
    <property type="term" value="C:plasma membrane"/>
    <property type="evidence" value="ECO:0007669"/>
    <property type="project" value="UniProtKB-SubCell"/>
</dbReference>
<feature type="transmembrane region" description="Helical" evidence="7">
    <location>
        <begin position="346"/>
        <end position="367"/>
    </location>
</feature>
<proteinExistence type="inferred from homology"/>
<keyword evidence="4 7" id="KW-1133">Transmembrane helix</keyword>
<dbReference type="OrthoDB" id="9770036at2"/>
<comment type="subcellular location">
    <subcellularLocation>
        <location evidence="1">Cell membrane</location>
        <topology evidence="1">Multi-pass membrane protein</topology>
    </subcellularLocation>
</comment>
<keyword evidence="10" id="KW-1185">Reference proteome</keyword>
<comment type="similarity">
    <text evidence="6">Belongs to the ABC-4 integral membrane protein family.</text>
</comment>
<evidence type="ECO:0000256" key="5">
    <source>
        <dbReference type="ARBA" id="ARBA00023136"/>
    </source>
</evidence>
<reference evidence="9 10" key="1">
    <citation type="journal article" date="2017" name="Antonie Van Leeuwenhoek">
        <title>Rhizobium rhizosphaerae sp. nov., a novel species isolated from rice rhizosphere.</title>
        <authorList>
            <person name="Zhao J.J."/>
            <person name="Zhang J."/>
            <person name="Zhang R.J."/>
            <person name="Zhang C.W."/>
            <person name="Yin H.Q."/>
            <person name="Zhang X.X."/>
        </authorList>
    </citation>
    <scope>NUCLEOTIDE SEQUENCE [LARGE SCALE GENOMIC DNA]</scope>
    <source>
        <strain evidence="9 10">BSs20135</strain>
    </source>
</reference>
<accession>K6Y915</accession>
<evidence type="ECO:0000256" key="6">
    <source>
        <dbReference type="ARBA" id="ARBA00038076"/>
    </source>
</evidence>
<dbReference type="STRING" id="493475.GARC_3471"/>
<keyword evidence="5 7" id="KW-0472">Membrane</keyword>
<dbReference type="PANTHER" id="PTHR30572">
    <property type="entry name" value="MEMBRANE COMPONENT OF TRANSPORTER-RELATED"/>
    <property type="match status" value="1"/>
</dbReference>
<evidence type="ECO:0000313" key="9">
    <source>
        <dbReference type="EMBL" id="GAC20426.1"/>
    </source>
</evidence>
<dbReference type="eggNOG" id="COG0577">
    <property type="taxonomic scope" value="Bacteria"/>
</dbReference>
<evidence type="ECO:0000256" key="1">
    <source>
        <dbReference type="ARBA" id="ARBA00004651"/>
    </source>
</evidence>
<dbReference type="Proteomes" id="UP000006327">
    <property type="component" value="Unassembled WGS sequence"/>
</dbReference>